<dbReference type="SUPFAM" id="SSF103481">
    <property type="entry name" value="Multidrug resistance efflux transporter EmrE"/>
    <property type="match status" value="1"/>
</dbReference>
<dbReference type="GO" id="GO:0016020">
    <property type="term" value="C:membrane"/>
    <property type="evidence" value="ECO:0007669"/>
    <property type="project" value="UniProtKB-SubCell"/>
</dbReference>
<dbReference type="InterPro" id="IPR050186">
    <property type="entry name" value="TPT_transporter"/>
</dbReference>
<keyword evidence="4 5" id="KW-0472">Membrane</keyword>
<evidence type="ECO:0000313" key="8">
    <source>
        <dbReference type="Proteomes" id="UP001489004"/>
    </source>
</evidence>
<dbReference type="PANTHER" id="PTHR11132">
    <property type="entry name" value="SOLUTE CARRIER FAMILY 35"/>
    <property type="match status" value="1"/>
</dbReference>
<feature type="transmembrane region" description="Helical" evidence="5">
    <location>
        <begin position="166"/>
        <end position="187"/>
    </location>
</feature>
<keyword evidence="3 5" id="KW-1133">Transmembrane helix</keyword>
<proteinExistence type="predicted"/>
<comment type="caution">
    <text evidence="7">The sequence shown here is derived from an EMBL/GenBank/DDBJ whole genome shotgun (WGS) entry which is preliminary data.</text>
</comment>
<dbReference type="InterPro" id="IPR004853">
    <property type="entry name" value="Sugar_P_trans_dom"/>
</dbReference>
<organism evidence="7 8">
    <name type="scientific">[Myrmecia] bisecta</name>
    <dbReference type="NCBI Taxonomy" id="41462"/>
    <lineage>
        <taxon>Eukaryota</taxon>
        <taxon>Viridiplantae</taxon>
        <taxon>Chlorophyta</taxon>
        <taxon>core chlorophytes</taxon>
        <taxon>Trebouxiophyceae</taxon>
        <taxon>Trebouxiales</taxon>
        <taxon>Trebouxiaceae</taxon>
        <taxon>Myrmecia</taxon>
    </lineage>
</organism>
<dbReference type="EMBL" id="JALJOR010000002">
    <property type="protein sequence ID" value="KAK9824551.1"/>
    <property type="molecule type" value="Genomic_DNA"/>
</dbReference>
<name>A0AAW1QSW2_9CHLO</name>
<feature type="transmembrane region" description="Helical" evidence="5">
    <location>
        <begin position="66"/>
        <end position="83"/>
    </location>
</feature>
<feature type="domain" description="Sugar phosphate transporter" evidence="6">
    <location>
        <begin position="1"/>
        <end position="209"/>
    </location>
</feature>
<feature type="transmembrane region" description="Helical" evidence="5">
    <location>
        <begin position="12"/>
        <end position="36"/>
    </location>
</feature>
<feature type="transmembrane region" description="Helical" evidence="5">
    <location>
        <begin position="193"/>
        <end position="212"/>
    </location>
</feature>
<dbReference type="AlphaFoldDB" id="A0AAW1QSW2"/>
<dbReference type="Proteomes" id="UP001489004">
    <property type="component" value="Unassembled WGS sequence"/>
</dbReference>
<reference evidence="7 8" key="1">
    <citation type="journal article" date="2024" name="Nat. Commun.">
        <title>Phylogenomics reveals the evolutionary origins of lichenization in chlorophyte algae.</title>
        <authorList>
            <person name="Puginier C."/>
            <person name="Libourel C."/>
            <person name="Otte J."/>
            <person name="Skaloud P."/>
            <person name="Haon M."/>
            <person name="Grisel S."/>
            <person name="Petersen M."/>
            <person name="Berrin J.G."/>
            <person name="Delaux P.M."/>
            <person name="Dal Grande F."/>
            <person name="Keller J."/>
        </authorList>
    </citation>
    <scope>NUCLEOTIDE SEQUENCE [LARGE SCALE GENOMIC DNA]</scope>
    <source>
        <strain evidence="7 8">SAG 2043</strain>
    </source>
</reference>
<evidence type="ECO:0000256" key="2">
    <source>
        <dbReference type="ARBA" id="ARBA00022692"/>
    </source>
</evidence>
<comment type="subcellular location">
    <subcellularLocation>
        <location evidence="1">Membrane</location>
        <topology evidence="1">Multi-pass membrane protein</topology>
    </subcellularLocation>
</comment>
<gene>
    <name evidence="7" type="ORF">WJX72_011263</name>
</gene>
<keyword evidence="2 5" id="KW-0812">Transmembrane</keyword>
<dbReference type="Pfam" id="PF03151">
    <property type="entry name" value="TPT"/>
    <property type="match status" value="1"/>
</dbReference>
<evidence type="ECO:0000256" key="3">
    <source>
        <dbReference type="ARBA" id="ARBA00022989"/>
    </source>
</evidence>
<keyword evidence="8" id="KW-1185">Reference proteome</keyword>
<evidence type="ECO:0000256" key="5">
    <source>
        <dbReference type="SAM" id="Phobius"/>
    </source>
</evidence>
<evidence type="ECO:0000256" key="1">
    <source>
        <dbReference type="ARBA" id="ARBA00004141"/>
    </source>
</evidence>
<protein>
    <recommendedName>
        <fullName evidence="6">Sugar phosphate transporter domain-containing protein</fullName>
    </recommendedName>
</protein>
<accession>A0AAW1QSW2</accession>
<sequence>MAVVLGNVALRFIPVSFSEAIGATTPAWTAVIAFLLLNTIESAVVYATLLPVILGIVMAVGGEPSFHVVGLFAAFASTACRALKSVLQGVLLSTDEDRMDALNLLHWMSIVAVIVLLPTALLLEPGLAADLQKESYVFHAGLLFNSMLAYFVNLTNFLVTRHTSALTLQVLGNAKGVLMVIISIALFHNEVSVIGMLGYAIAVFGVATYAYAKQTTKPSAR</sequence>
<evidence type="ECO:0000256" key="4">
    <source>
        <dbReference type="ARBA" id="ARBA00023136"/>
    </source>
</evidence>
<feature type="transmembrane region" description="Helical" evidence="5">
    <location>
        <begin position="135"/>
        <end position="154"/>
    </location>
</feature>
<evidence type="ECO:0000259" key="6">
    <source>
        <dbReference type="Pfam" id="PF03151"/>
    </source>
</evidence>
<feature type="transmembrane region" description="Helical" evidence="5">
    <location>
        <begin position="104"/>
        <end position="123"/>
    </location>
</feature>
<feature type="transmembrane region" description="Helical" evidence="5">
    <location>
        <begin position="43"/>
        <end position="60"/>
    </location>
</feature>
<evidence type="ECO:0000313" key="7">
    <source>
        <dbReference type="EMBL" id="KAK9824551.1"/>
    </source>
</evidence>
<dbReference type="InterPro" id="IPR037185">
    <property type="entry name" value="EmrE-like"/>
</dbReference>